<dbReference type="Gene3D" id="3.40.50.300">
    <property type="entry name" value="P-loop containing nucleotide triphosphate hydrolases"/>
    <property type="match status" value="1"/>
</dbReference>
<feature type="compositionally biased region" description="Low complexity" evidence="5">
    <location>
        <begin position="254"/>
        <end position="269"/>
    </location>
</feature>
<dbReference type="GO" id="GO:0016887">
    <property type="term" value="F:ATP hydrolysis activity"/>
    <property type="evidence" value="ECO:0007669"/>
    <property type="project" value="InterPro"/>
</dbReference>
<dbReference type="AlphaFoldDB" id="A0AAV1R307"/>
<name>A0AAV1R307_9ROSI</name>
<dbReference type="Pfam" id="PF24347">
    <property type="entry name" value="FIGL1_N"/>
    <property type="match status" value="1"/>
</dbReference>
<feature type="compositionally biased region" description="Low complexity" evidence="5">
    <location>
        <begin position="295"/>
        <end position="308"/>
    </location>
</feature>
<dbReference type="InterPro" id="IPR050304">
    <property type="entry name" value="MT-severing_AAA_ATPase"/>
</dbReference>
<dbReference type="FunFam" id="3.40.50.300:FF:000093">
    <property type="entry name" value="Fidgetin-like 1"/>
    <property type="match status" value="1"/>
</dbReference>
<feature type="region of interest" description="Disordered" evidence="5">
    <location>
        <begin position="288"/>
        <end position="318"/>
    </location>
</feature>
<dbReference type="InterPro" id="IPR003959">
    <property type="entry name" value="ATPase_AAA_core"/>
</dbReference>
<dbReference type="InterPro" id="IPR056224">
    <property type="entry name" value="FIGL1_N"/>
</dbReference>
<dbReference type="InterPro" id="IPR003960">
    <property type="entry name" value="ATPase_AAA_CS"/>
</dbReference>
<dbReference type="Gene3D" id="1.10.8.60">
    <property type="match status" value="1"/>
</dbReference>
<evidence type="ECO:0000256" key="2">
    <source>
        <dbReference type="ARBA" id="ARBA00022741"/>
    </source>
</evidence>
<organism evidence="7 8">
    <name type="scientific">Dovyalis caffra</name>
    <dbReference type="NCBI Taxonomy" id="77055"/>
    <lineage>
        <taxon>Eukaryota</taxon>
        <taxon>Viridiplantae</taxon>
        <taxon>Streptophyta</taxon>
        <taxon>Embryophyta</taxon>
        <taxon>Tracheophyta</taxon>
        <taxon>Spermatophyta</taxon>
        <taxon>Magnoliopsida</taxon>
        <taxon>eudicotyledons</taxon>
        <taxon>Gunneridae</taxon>
        <taxon>Pentapetalae</taxon>
        <taxon>rosids</taxon>
        <taxon>fabids</taxon>
        <taxon>Malpighiales</taxon>
        <taxon>Salicaceae</taxon>
        <taxon>Flacourtieae</taxon>
        <taxon>Dovyalis</taxon>
    </lineage>
</organism>
<evidence type="ECO:0000256" key="5">
    <source>
        <dbReference type="SAM" id="MobiDB-lite"/>
    </source>
</evidence>
<evidence type="ECO:0000313" key="8">
    <source>
        <dbReference type="Proteomes" id="UP001314170"/>
    </source>
</evidence>
<dbReference type="Pfam" id="PF00004">
    <property type="entry name" value="AAA"/>
    <property type="match status" value="1"/>
</dbReference>
<protein>
    <recommendedName>
        <fullName evidence="6">AAA+ ATPase domain-containing protein</fullName>
    </recommendedName>
</protein>
<comment type="caution">
    <text evidence="7">The sequence shown here is derived from an EMBL/GenBank/DDBJ whole genome shotgun (WGS) entry which is preliminary data.</text>
</comment>
<proteinExistence type="inferred from homology"/>
<evidence type="ECO:0000256" key="4">
    <source>
        <dbReference type="RuleBase" id="RU003651"/>
    </source>
</evidence>
<dbReference type="FunFam" id="1.10.8.60:FF:000022">
    <property type="entry name" value="Fidgetin like 1"/>
    <property type="match status" value="1"/>
</dbReference>
<accession>A0AAV1R307</accession>
<dbReference type="PANTHER" id="PTHR23074">
    <property type="entry name" value="AAA DOMAIN-CONTAINING"/>
    <property type="match status" value="1"/>
</dbReference>
<keyword evidence="2 4" id="KW-0547">Nucleotide-binding</keyword>
<dbReference type="GO" id="GO:0005524">
    <property type="term" value="F:ATP binding"/>
    <property type="evidence" value="ECO:0007669"/>
    <property type="project" value="UniProtKB-KW"/>
</dbReference>
<feature type="region of interest" description="Disordered" evidence="5">
    <location>
        <begin position="1"/>
        <end position="23"/>
    </location>
</feature>
<sequence>MAGKEEAVPFSSPLLKPKMEDSGGSQICWRKQVDENLKRLHSLQFGADLALEKRDFSAARVLLLRLLGFLDSHSLSDADEALTRPIRRDAVSKLESARRSLAPESDRRAFEQAGRAPGQVFSRKGDFDIEKIKQSKYFRALLQKYNIKLSNKLDDRLDRQDKLSCRTSKFMTQAKLASLYGNNTSKANNGFDKSLLNSKSNISEDCTIIERPHSRNNHPKGSLSTFLKLQEEERGYGNAVGSKRSHVEISSPRNDNANSPTNNEENNTDVSGNGFVTARAKLEMDAKQRRGLAGSPSASVSPQPQSDSTNRGYGARSYGISRRGVRGNFIPPIKSNGGNTGNMTTRVAGKSDDALDDSTKRCLEMLCGPDGELPEKLRNLEPRLIEHISNEIMDRDPNVRWDDIAGLEHAKKCVTEMVIWPLLRPDIFKGCRSPGRGLLLFGPPVGKTMIGKAIAGEAKATFFYISASSLTSKWIGEGEKLVRALFGVASCRQPAVIFVDEIDSLLSQRKSEGEHESSRRLKTQFLIEMEGFDSGSEQILLIGATNRPQELDEAARRRLTKRLYIPLPSSEARAWIVRNVLEKDGLFKLSKDEIDIICSLTAGYSGSDMKNLVKDASMGPLREALRQGIEITKLKKEDMRSVTLQPNAPGSLKVKSTDEKDREKTRYALTVEVSASYSLRKSLIGTHVMEPGEFKPIID</sequence>
<comment type="similarity">
    <text evidence="1 4">Belongs to the AAA ATPase family.</text>
</comment>
<evidence type="ECO:0000313" key="7">
    <source>
        <dbReference type="EMBL" id="CAK7328303.1"/>
    </source>
</evidence>
<feature type="region of interest" description="Disordered" evidence="5">
    <location>
        <begin position="235"/>
        <end position="272"/>
    </location>
</feature>
<gene>
    <name evidence="7" type="ORF">DCAF_LOCUS6024</name>
</gene>
<dbReference type="InterPro" id="IPR027417">
    <property type="entry name" value="P-loop_NTPase"/>
</dbReference>
<dbReference type="SUPFAM" id="SSF52540">
    <property type="entry name" value="P-loop containing nucleoside triphosphate hydrolases"/>
    <property type="match status" value="1"/>
</dbReference>
<dbReference type="PANTHER" id="PTHR23074:SF17">
    <property type="entry name" value="FIDGETIN-LIKE PROTEIN 1"/>
    <property type="match status" value="1"/>
</dbReference>
<evidence type="ECO:0000259" key="6">
    <source>
        <dbReference type="SMART" id="SM00382"/>
    </source>
</evidence>
<keyword evidence="3 4" id="KW-0067">ATP-binding</keyword>
<dbReference type="EMBL" id="CAWUPB010000893">
    <property type="protein sequence ID" value="CAK7328303.1"/>
    <property type="molecule type" value="Genomic_DNA"/>
</dbReference>
<dbReference type="InterPro" id="IPR041569">
    <property type="entry name" value="AAA_lid_3"/>
</dbReference>
<dbReference type="InterPro" id="IPR003593">
    <property type="entry name" value="AAA+_ATPase"/>
</dbReference>
<dbReference type="Proteomes" id="UP001314170">
    <property type="component" value="Unassembled WGS sequence"/>
</dbReference>
<reference evidence="7 8" key="1">
    <citation type="submission" date="2024-01" db="EMBL/GenBank/DDBJ databases">
        <authorList>
            <person name="Waweru B."/>
        </authorList>
    </citation>
    <scope>NUCLEOTIDE SEQUENCE [LARGE SCALE GENOMIC DNA]</scope>
</reference>
<keyword evidence="8" id="KW-1185">Reference proteome</keyword>
<dbReference type="PROSITE" id="PS00674">
    <property type="entry name" value="AAA"/>
    <property type="match status" value="1"/>
</dbReference>
<evidence type="ECO:0000256" key="1">
    <source>
        <dbReference type="ARBA" id="ARBA00006914"/>
    </source>
</evidence>
<evidence type="ECO:0000256" key="3">
    <source>
        <dbReference type="ARBA" id="ARBA00022840"/>
    </source>
</evidence>
<dbReference type="SMART" id="SM00382">
    <property type="entry name" value="AAA"/>
    <property type="match status" value="1"/>
</dbReference>
<dbReference type="Pfam" id="PF17862">
    <property type="entry name" value="AAA_lid_3"/>
    <property type="match status" value="1"/>
</dbReference>
<feature type="domain" description="AAA+ ATPase" evidence="6">
    <location>
        <begin position="434"/>
        <end position="569"/>
    </location>
</feature>